<proteinExistence type="predicted"/>
<dbReference type="KEGG" id="crw:CROST_024460"/>
<keyword evidence="2" id="KW-1185">Reference proteome</keyword>
<evidence type="ECO:0000313" key="2">
    <source>
        <dbReference type="Proteomes" id="UP000190951"/>
    </source>
</evidence>
<dbReference type="EMBL" id="CP096983">
    <property type="protein sequence ID" value="URZ11729.1"/>
    <property type="molecule type" value="Genomic_DNA"/>
</dbReference>
<dbReference type="STRING" id="84029.CROST_25390"/>
<protein>
    <submittedName>
        <fullName evidence="1">Uncharacterized protein</fullName>
    </submittedName>
</protein>
<dbReference type="AlphaFoldDB" id="A0A1S8L4P1"/>
<evidence type="ECO:0000313" key="1">
    <source>
        <dbReference type="EMBL" id="URZ11729.1"/>
    </source>
</evidence>
<dbReference type="RefSeq" id="WP_077834021.1">
    <property type="nucleotide sequence ID" value="NZ_CP096983.1"/>
</dbReference>
<sequence length="166" mass="18725">MKKSNVFLGGLLVLIGVIAIFQKFNYFGYFSSRSMIGFILLLIGIALDLSYFASKKSSNNLIPGGILITLGIFYIAKSYFYIYALSVISWQIYTFSVAVGLYQAYIFSTKDKPTLIIATVLAVISIFSAVSNMFRILLPIWFNRGFIFPIILILAGIYLLFKNFRN</sequence>
<accession>A0A1S8L4P1</accession>
<dbReference type="Proteomes" id="UP000190951">
    <property type="component" value="Chromosome"/>
</dbReference>
<gene>
    <name evidence="1" type="ORF">CROST_024460</name>
</gene>
<reference evidence="1 2" key="1">
    <citation type="submission" date="2022-04" db="EMBL/GenBank/DDBJ databases">
        <title>Genome sequence of C. roseum typestrain.</title>
        <authorList>
            <person name="Poehlein A."/>
            <person name="Schoch T."/>
            <person name="Duerre P."/>
            <person name="Daniel R."/>
        </authorList>
    </citation>
    <scope>NUCLEOTIDE SEQUENCE [LARGE SCALE GENOMIC DNA]</scope>
    <source>
        <strain evidence="1 2">DSM 7320</strain>
    </source>
</reference>
<name>A0A1S8L4P1_9CLOT</name>
<organism evidence="1 2">
    <name type="scientific">Clostridium felsineum</name>
    <dbReference type="NCBI Taxonomy" id="36839"/>
    <lineage>
        <taxon>Bacteria</taxon>
        <taxon>Bacillati</taxon>
        <taxon>Bacillota</taxon>
        <taxon>Clostridia</taxon>
        <taxon>Eubacteriales</taxon>
        <taxon>Clostridiaceae</taxon>
        <taxon>Clostridium</taxon>
    </lineage>
</organism>